<proteinExistence type="inferred from homology"/>
<dbReference type="GO" id="GO:0008690">
    <property type="term" value="F:3-deoxy-manno-octulosonate cytidylyltransferase activity"/>
    <property type="evidence" value="ECO:0007669"/>
    <property type="project" value="UniProtKB-UniRule"/>
</dbReference>
<evidence type="ECO:0000313" key="7">
    <source>
        <dbReference type="Proteomes" id="UP000260351"/>
    </source>
</evidence>
<dbReference type="FunFam" id="3.90.550.10:FF:000011">
    <property type="entry name" value="3-deoxy-manno-octulosonate cytidylyltransferase"/>
    <property type="match status" value="1"/>
</dbReference>
<sequence>MSDFHVLIPARLASTRLPGKPLADLAGRALILRVCDRARAAGAASVHVATDSEEVAGIVRADGGDVVMTRGDHRSGTDRLAEAASKLQLGEDEIVVNLQGDEPEMPSSCLRQVAGLLARESEARMATLWRVFDSEVEWRNPNVVKLVADERGRALYFSRSAIPHARDGGWPEAVARAHLGLYAYRAGALRDWQSLGASDLERLESLEQLRALSAGWVIVCDRADAPVPSGIDTPEDLAAACARFGRE</sequence>
<gene>
    <name evidence="5 6" type="primary">kdsB</name>
    <name evidence="6" type="ORF">DZC52_03870</name>
</gene>
<dbReference type="OrthoDB" id="9815559at2"/>
<reference evidence="6 7" key="1">
    <citation type="submission" date="2018-08" db="EMBL/GenBank/DDBJ databases">
        <title>Wenzhouxiangella salilacus sp. nov., a novel bacterium isolated from a saline lake in Xinjiang Province, China.</title>
        <authorList>
            <person name="Han S."/>
        </authorList>
    </citation>
    <scope>NUCLEOTIDE SEQUENCE [LARGE SCALE GENOMIC DNA]</scope>
    <source>
        <strain evidence="6 7">XDB06</strain>
    </source>
</reference>
<comment type="function">
    <text evidence="5">Activates KDO (a required 8-carbon sugar) for incorporation into bacterial lipopolysaccharide in Gram-negative bacteria.</text>
</comment>
<dbReference type="EC" id="2.7.7.38" evidence="5"/>
<dbReference type="GO" id="GO:0016020">
    <property type="term" value="C:membrane"/>
    <property type="evidence" value="ECO:0007669"/>
    <property type="project" value="UniProtKB-SubCell"/>
</dbReference>
<dbReference type="AlphaFoldDB" id="A0A3E1KBS6"/>
<evidence type="ECO:0000256" key="3">
    <source>
        <dbReference type="ARBA" id="ARBA00022695"/>
    </source>
</evidence>
<keyword evidence="3 5" id="KW-0548">Nucleotidyltransferase</keyword>
<evidence type="ECO:0000256" key="2">
    <source>
        <dbReference type="ARBA" id="ARBA00022679"/>
    </source>
</evidence>
<dbReference type="CDD" id="cd02517">
    <property type="entry name" value="CMP-KDO-Synthetase"/>
    <property type="match status" value="1"/>
</dbReference>
<dbReference type="Pfam" id="PF02348">
    <property type="entry name" value="CTP_transf_3"/>
    <property type="match status" value="1"/>
</dbReference>
<name>A0A3E1KBS6_9GAMM</name>
<evidence type="ECO:0000256" key="1">
    <source>
        <dbReference type="ARBA" id="ARBA00004370"/>
    </source>
</evidence>
<comment type="similarity">
    <text evidence="5">Belongs to the KdsB family.</text>
</comment>
<dbReference type="InterPro" id="IPR004528">
    <property type="entry name" value="KdsB"/>
</dbReference>
<dbReference type="NCBIfam" id="TIGR00466">
    <property type="entry name" value="kdsB"/>
    <property type="match status" value="1"/>
</dbReference>
<dbReference type="InterPro" id="IPR003329">
    <property type="entry name" value="Cytidylyl_trans"/>
</dbReference>
<dbReference type="UniPathway" id="UPA00358">
    <property type="reaction ID" value="UER00476"/>
</dbReference>
<dbReference type="GO" id="GO:0009103">
    <property type="term" value="P:lipopolysaccharide biosynthetic process"/>
    <property type="evidence" value="ECO:0007669"/>
    <property type="project" value="UniProtKB-UniRule"/>
</dbReference>
<dbReference type="RefSeq" id="WP_116649811.1">
    <property type="nucleotide sequence ID" value="NZ_QUZK01000018.1"/>
</dbReference>
<keyword evidence="4 5" id="KW-0448">Lipopolysaccharide biosynthesis</keyword>
<dbReference type="SUPFAM" id="SSF53448">
    <property type="entry name" value="Nucleotide-diphospho-sugar transferases"/>
    <property type="match status" value="1"/>
</dbReference>
<dbReference type="HAMAP" id="MF_00057">
    <property type="entry name" value="KdsB"/>
    <property type="match status" value="1"/>
</dbReference>
<accession>A0A3E1KBS6</accession>
<dbReference type="GO" id="GO:0033468">
    <property type="term" value="P:CMP-keto-3-deoxy-D-manno-octulosonic acid biosynthetic process"/>
    <property type="evidence" value="ECO:0007669"/>
    <property type="project" value="UniProtKB-UniRule"/>
</dbReference>
<dbReference type="PANTHER" id="PTHR42866">
    <property type="entry name" value="3-DEOXY-MANNO-OCTULOSONATE CYTIDYLYLTRANSFERASE"/>
    <property type="match status" value="1"/>
</dbReference>
<dbReference type="Gene3D" id="3.90.550.10">
    <property type="entry name" value="Spore Coat Polysaccharide Biosynthesis Protein SpsA, Chain A"/>
    <property type="match status" value="1"/>
</dbReference>
<organism evidence="6 7">
    <name type="scientific">Wenzhouxiangella sediminis</name>
    <dbReference type="NCBI Taxonomy" id="1792836"/>
    <lineage>
        <taxon>Bacteria</taxon>
        <taxon>Pseudomonadati</taxon>
        <taxon>Pseudomonadota</taxon>
        <taxon>Gammaproteobacteria</taxon>
        <taxon>Chromatiales</taxon>
        <taxon>Wenzhouxiangellaceae</taxon>
        <taxon>Wenzhouxiangella</taxon>
    </lineage>
</organism>
<dbReference type="Proteomes" id="UP000260351">
    <property type="component" value="Unassembled WGS sequence"/>
</dbReference>
<keyword evidence="7" id="KW-1185">Reference proteome</keyword>
<comment type="pathway">
    <text evidence="5">Nucleotide-sugar biosynthesis; CMP-3-deoxy-D-manno-octulosonate biosynthesis; CMP-3-deoxy-D-manno-octulosonate from 3-deoxy-D-manno-octulosonate and CTP: step 1/1.</text>
</comment>
<dbReference type="NCBIfam" id="NF003952">
    <property type="entry name" value="PRK05450.1-5"/>
    <property type="match status" value="1"/>
</dbReference>
<dbReference type="EMBL" id="QUZK01000018">
    <property type="protein sequence ID" value="RFF31505.1"/>
    <property type="molecule type" value="Genomic_DNA"/>
</dbReference>
<comment type="caution">
    <text evidence="6">The sequence shown here is derived from an EMBL/GenBank/DDBJ whole genome shotgun (WGS) entry which is preliminary data.</text>
</comment>
<protein>
    <recommendedName>
        <fullName evidence="5">3-deoxy-manno-octulosonate cytidylyltransferase</fullName>
        <ecNumber evidence="5">2.7.7.38</ecNumber>
    </recommendedName>
    <alternativeName>
        <fullName evidence="5">CMP-2-keto-3-deoxyoctulosonic acid synthase</fullName>
        <shortName evidence="5">CKS</shortName>
        <shortName evidence="5">CMP-KDO synthase</shortName>
    </alternativeName>
</protein>
<evidence type="ECO:0000313" key="6">
    <source>
        <dbReference type="EMBL" id="RFF31505.1"/>
    </source>
</evidence>
<evidence type="ECO:0000256" key="4">
    <source>
        <dbReference type="ARBA" id="ARBA00022985"/>
    </source>
</evidence>
<dbReference type="GO" id="GO:0005829">
    <property type="term" value="C:cytosol"/>
    <property type="evidence" value="ECO:0007669"/>
    <property type="project" value="TreeGrafter"/>
</dbReference>
<dbReference type="InterPro" id="IPR029044">
    <property type="entry name" value="Nucleotide-diphossugar_trans"/>
</dbReference>
<comment type="subcellular location">
    <subcellularLocation>
        <location evidence="5">Cytoplasm</location>
    </subcellularLocation>
    <subcellularLocation>
        <location evidence="1">Membrane</location>
    </subcellularLocation>
</comment>
<keyword evidence="5" id="KW-0963">Cytoplasm</keyword>
<keyword evidence="2 5" id="KW-0808">Transferase</keyword>
<dbReference type="PANTHER" id="PTHR42866:SF2">
    <property type="entry name" value="3-DEOXY-MANNO-OCTULOSONATE CYTIDYLYLTRANSFERASE, MITOCHONDRIAL"/>
    <property type="match status" value="1"/>
</dbReference>
<evidence type="ECO:0000256" key="5">
    <source>
        <dbReference type="HAMAP-Rule" id="MF_00057"/>
    </source>
</evidence>
<comment type="catalytic activity">
    <reaction evidence="5">
        <text>3-deoxy-alpha-D-manno-oct-2-ulosonate + CTP = CMP-3-deoxy-beta-D-manno-octulosonate + diphosphate</text>
        <dbReference type="Rhea" id="RHEA:23448"/>
        <dbReference type="ChEBI" id="CHEBI:33019"/>
        <dbReference type="ChEBI" id="CHEBI:37563"/>
        <dbReference type="ChEBI" id="CHEBI:85986"/>
        <dbReference type="ChEBI" id="CHEBI:85987"/>
        <dbReference type="EC" id="2.7.7.38"/>
    </reaction>
</comment>